<dbReference type="InterPro" id="IPR041795">
    <property type="entry name" value="MyoXV_FERM_C"/>
</dbReference>
<evidence type="ECO:0000256" key="6">
    <source>
        <dbReference type="SAM" id="MobiDB-lite"/>
    </source>
</evidence>
<keyword evidence="9" id="KW-1185">Reference proteome</keyword>
<name>A0A3Q0IST9_DIACI</name>
<feature type="region of interest" description="Disordered" evidence="6">
    <location>
        <begin position="1297"/>
        <end position="1334"/>
    </location>
</feature>
<evidence type="ECO:0000256" key="5">
    <source>
        <dbReference type="ARBA" id="ARBA00023203"/>
    </source>
</evidence>
<evidence type="ECO:0000256" key="2">
    <source>
        <dbReference type="ARBA" id="ARBA00008314"/>
    </source>
</evidence>
<dbReference type="InterPro" id="IPR038185">
    <property type="entry name" value="MyTH4_dom_sf"/>
</dbReference>
<feature type="region of interest" description="Disordered" evidence="6">
    <location>
        <begin position="1122"/>
        <end position="1143"/>
    </location>
</feature>
<feature type="compositionally biased region" description="Basic and acidic residues" evidence="6">
    <location>
        <begin position="668"/>
        <end position="679"/>
    </location>
</feature>
<evidence type="ECO:0000313" key="9">
    <source>
        <dbReference type="Proteomes" id="UP000079169"/>
    </source>
</evidence>
<feature type="domain" description="MyTH4" evidence="8">
    <location>
        <begin position="1"/>
        <end position="94"/>
    </location>
</feature>
<dbReference type="SUPFAM" id="SSF47031">
    <property type="entry name" value="Second domain of FERM"/>
    <property type="match status" value="1"/>
</dbReference>
<comment type="subcellular location">
    <subcellularLocation>
        <location evidence="1">Cytoplasm</location>
    </subcellularLocation>
</comment>
<dbReference type="Gene3D" id="2.30.29.30">
    <property type="entry name" value="Pleckstrin-homology domain (PH domain)/Phosphotyrosine-binding domain (PTB)"/>
    <property type="match status" value="1"/>
</dbReference>
<dbReference type="GO" id="GO:0071944">
    <property type="term" value="C:cell periphery"/>
    <property type="evidence" value="ECO:0007669"/>
    <property type="project" value="UniProtKB-ARBA"/>
</dbReference>
<feature type="domain" description="MyTH4" evidence="8">
    <location>
        <begin position="1629"/>
        <end position="1780"/>
    </location>
</feature>
<dbReference type="GO" id="GO:0003779">
    <property type="term" value="F:actin binding"/>
    <property type="evidence" value="ECO:0007669"/>
    <property type="project" value="UniProtKB-KW"/>
</dbReference>
<feature type="region of interest" description="Disordered" evidence="6">
    <location>
        <begin position="1158"/>
        <end position="1203"/>
    </location>
</feature>
<evidence type="ECO:0000259" key="7">
    <source>
        <dbReference type="PROSITE" id="PS50057"/>
    </source>
</evidence>
<evidence type="ECO:0000259" key="8">
    <source>
        <dbReference type="PROSITE" id="PS51016"/>
    </source>
</evidence>
<dbReference type="InterPro" id="IPR000299">
    <property type="entry name" value="FERM_domain"/>
</dbReference>
<dbReference type="PROSITE" id="PS51016">
    <property type="entry name" value="MYTH4"/>
    <property type="match status" value="2"/>
</dbReference>
<dbReference type="Pfam" id="PF00373">
    <property type="entry name" value="FERM_M"/>
    <property type="match status" value="1"/>
</dbReference>
<dbReference type="Gene3D" id="1.25.40.530">
    <property type="entry name" value="MyTH4 domain"/>
    <property type="match status" value="2"/>
</dbReference>
<dbReference type="PaxDb" id="121845-A0A3Q0IST9"/>
<dbReference type="GO" id="GO:0030182">
    <property type="term" value="P:neuron differentiation"/>
    <property type="evidence" value="ECO:0007669"/>
    <property type="project" value="UniProtKB-ARBA"/>
</dbReference>
<feature type="domain" description="FERM" evidence="7">
    <location>
        <begin position="1785"/>
        <end position="2087"/>
    </location>
</feature>
<keyword evidence="4" id="KW-0677">Repeat</keyword>
<organism evidence="9 10">
    <name type="scientific">Diaphorina citri</name>
    <name type="common">Asian citrus psyllid</name>
    <dbReference type="NCBI Taxonomy" id="121845"/>
    <lineage>
        <taxon>Eukaryota</taxon>
        <taxon>Metazoa</taxon>
        <taxon>Ecdysozoa</taxon>
        <taxon>Arthropoda</taxon>
        <taxon>Hexapoda</taxon>
        <taxon>Insecta</taxon>
        <taxon>Pterygota</taxon>
        <taxon>Neoptera</taxon>
        <taxon>Paraneoptera</taxon>
        <taxon>Hemiptera</taxon>
        <taxon>Sternorrhyncha</taxon>
        <taxon>Psylloidea</taxon>
        <taxon>Psyllidae</taxon>
        <taxon>Diaphorininae</taxon>
        <taxon>Diaphorina</taxon>
    </lineage>
</organism>
<dbReference type="SMART" id="SM00295">
    <property type="entry name" value="B41"/>
    <property type="match status" value="1"/>
</dbReference>
<dbReference type="InterPro" id="IPR051567">
    <property type="entry name" value="Unconventional_Myosin_ATPase"/>
</dbReference>
<dbReference type="SMART" id="SM00139">
    <property type="entry name" value="MyTH4"/>
    <property type="match status" value="1"/>
</dbReference>
<dbReference type="CDD" id="cd13201">
    <property type="entry name" value="FERM_C_MyoXV"/>
    <property type="match status" value="1"/>
</dbReference>
<dbReference type="GO" id="GO:0009887">
    <property type="term" value="P:animal organ morphogenesis"/>
    <property type="evidence" value="ECO:0007669"/>
    <property type="project" value="UniProtKB-ARBA"/>
</dbReference>
<dbReference type="PROSITE" id="PS50057">
    <property type="entry name" value="FERM_3"/>
    <property type="match status" value="1"/>
</dbReference>
<evidence type="ECO:0000256" key="1">
    <source>
        <dbReference type="ARBA" id="ARBA00004496"/>
    </source>
</evidence>
<evidence type="ECO:0000256" key="4">
    <source>
        <dbReference type="ARBA" id="ARBA00022737"/>
    </source>
</evidence>
<dbReference type="SUPFAM" id="SSF50729">
    <property type="entry name" value="PH domain-like"/>
    <property type="match status" value="1"/>
</dbReference>
<feature type="region of interest" description="Disordered" evidence="6">
    <location>
        <begin position="1353"/>
        <end position="1381"/>
    </location>
</feature>
<protein>
    <submittedName>
        <fullName evidence="10">Uncharacterized protein LOC103509128</fullName>
    </submittedName>
</protein>
<comment type="similarity">
    <text evidence="2">Belongs to the TRAFAC class myosin-kinesin ATPase superfamily. Myosin family.</text>
</comment>
<dbReference type="GeneID" id="103509128"/>
<dbReference type="GO" id="GO:0005856">
    <property type="term" value="C:cytoskeleton"/>
    <property type="evidence" value="ECO:0007669"/>
    <property type="project" value="InterPro"/>
</dbReference>
<dbReference type="STRING" id="121845.A0A3Q0IST9"/>
<dbReference type="CDD" id="cd14473">
    <property type="entry name" value="FERM_B-lobe"/>
    <property type="match status" value="1"/>
</dbReference>
<gene>
    <name evidence="10" type="primary">LOC103509128</name>
</gene>
<dbReference type="InterPro" id="IPR011993">
    <property type="entry name" value="PH-like_dom_sf"/>
</dbReference>
<feature type="compositionally biased region" description="Low complexity" evidence="6">
    <location>
        <begin position="1175"/>
        <end position="1186"/>
    </location>
</feature>
<proteinExistence type="inferred from homology"/>
<dbReference type="Gene3D" id="3.10.20.90">
    <property type="entry name" value="Phosphatidylinositol 3-kinase Catalytic Subunit, Chain A, domain 1"/>
    <property type="match status" value="1"/>
</dbReference>
<dbReference type="RefSeq" id="XP_026679337.1">
    <property type="nucleotide sequence ID" value="XM_026823536.1"/>
</dbReference>
<evidence type="ECO:0000313" key="10">
    <source>
        <dbReference type="RefSeq" id="XP_026679337.1"/>
    </source>
</evidence>
<evidence type="ECO:0000256" key="3">
    <source>
        <dbReference type="ARBA" id="ARBA00022490"/>
    </source>
</evidence>
<accession>A0A3Q0IST9</accession>
<sequence length="2090" mass="232722">GLSNEKLRDEILCQLVNQTWRNDNTASCERGWLLMANCLSVFPPSAPLYKFLLKYVSDHAYNGYKQICQRKLLQSHNQWARSCPPSLLEWRANRKRVNMALQLNFADGESIMTGVDSWSRCENLCSAVLAERGVAECHGWTISMERSNSKTADHRNGLDYILDPVSEMELSPQFPVTHRSGSQPVNHKMSSPDVEPVKYVGSNDFDSQGRNRKSPYMPPIPIGSFGRICPNEEKDTQSCAKAMAALADYYKVSFNLMACEKNHHESFHRQCHVRFKPSKTTDFECWVTNAPDGSGRAMAKCRAPWRKDLQANQIRTGYGGGQAQADSTVIASVEVMFHASVGSEGTLVNNMMYCLTFSSTITSNAINRQQGLYGPQQGYGSQQGMYGSPQGMYGAPQGGYGASQGGYGGYGGYGGNPYQGQGYEESASSFQREQATYPVTMIKILTLYCLLLVLISDSQGRNRKSPYMPPIPIGSFGRICPNEEKDTQSCAKAMAALADYYKVSFNLMACEKNHHESFHRQCHVRFKPSKTTDFECWVTNAPDGSGRAMAKCRAPWRKDLQANQIRTGYGGGQAQAGIGIGMPSKLETMGLSKSRLNDRYHSMERIQESVITEDTDTKVMKQLQEDEDIMESVSQRGENRKYSLTGFIKSQYAGKRAAPGSHSSKAQIEIRHSDNKSEGAKSSAMSDTSEAPSLASHVRRVRVPSQASDVDQFLDDLFSPVLDQLSDARSLAASIKGGGKATGVATQQNSQAQSPPGGSFSFNPIVGNSSPVMSGILPPQPLLIPSMPVYNSQGISLPAGNGPTTPTSAGTGDPSSMIAYQANLQQAFLQSAMAQNIQIQQQLFAQNQALQQLLQQRISVTEPPAPWHGPASPGAPALNKSSPTNSKPQGVPVGSPHATFTSVLSELKSRRSSSDSPPPLLIHRSNGGAPPPPPPMPPPPDLADPSEVRPFMDPYGRAKTVRIGKWRWPPPQGDNSDSSFLQFKLKQQRRKHSQELGDPPENGVVEWEEFEMQSETQGPVTMATSTPNLNMNHHNSSTEVHRGSYKSLEVGAARPSPGSVGKLRISSEMKSKLEMVTANHSLRSTDGKNQRPSALPSAMAPNKLDSDRRLLLQQQLAGRWGSMDSVDSRGAGGAVVKEDRSDVQTTNIVRSQVEKVWRGAPPPPVVPHQMLQGVPNGNGPPSRSSSFYDSHSTPPPPIQPVSRDRTPRLQAFQTTDQHHHHAHITAQKIHLEDIAESVMSKTGSSLQVVLQSGEKFPIHSPRARQIHVMLHAFIREGGAVLQMQQESRLTKQWLNEAHHTPDNRPSPSPLHPSHPHHVESRKLSLNHSPTPMGGAVLQMQQESRLTKQWLNEAHHTPDNRPSPSPLHPSHPHHVESRKLSLNHSPTPMLLEQYGVTISNMHTGQHKASTKRAVLDMARHWLMYFSRIFSISGGHQYPDVQLVAISHSGIRLARLDLNHLRVLHNISLGGASFRLLTFMNLPIEDDGKHSLLQFAMHHFRQFENLKTATGELTTGTGHKKSSSDWTWREQLDLVKFTCVPISEPLLKLEPPLAEIAVECFECIMRTFQSKSLNKLRIEDDGKHSLLQFAMHHFRQFENLKTATGELTTGTGHKKSSSDWTWREQLDLVKFTCVPISEPLLKLEPPLAEIAVECFECIMRFMGDLPTTPDLTEVKCVYTILMHCHTHEPLRDEVYCQLMKQTTSNKTESCQRGWRLLSIVAAYFTCSDTLRPFLLKYLETAAYDKRRAFHGTASVCLQNLRKTLRYGGRKNVPSVEEVTAVSAGRNSKRQLYRLPGGSETVINTKSTTVVEDICIEMCQLINVNNDLEMEEFSLYCIVEGDAFTMPLAKEEYILDVTTELHKNQQVFYLIFCRSVWYFPLRLDCQLYVQVLFNQIAPDYLEGLLLVLPNEQIPQDIVYDVAKLAALLHRAADMSHPPAMKETKFLLPKPALTQRDIKPAQWVQMVQSHWTQTAPLHSIQAKAQLLEILSKWPLFGSSFFAIKRNGDQQILALNKHGVHFLNLLTHETISSVPYGDVISTRKVRAESGTLYLEMKCGNLFQQRVARIQTDQAHEIARLIRQYMSLDRQKNVIQ</sequence>
<feature type="non-terminal residue" evidence="10">
    <location>
        <position position="1"/>
    </location>
</feature>
<dbReference type="InterPro" id="IPR035963">
    <property type="entry name" value="FERM_2"/>
</dbReference>
<dbReference type="KEGG" id="dci:103509128"/>
<feature type="compositionally biased region" description="Pro residues" evidence="6">
    <location>
        <begin position="929"/>
        <end position="942"/>
    </location>
</feature>
<dbReference type="Pfam" id="PF00784">
    <property type="entry name" value="MyTH4"/>
    <property type="match status" value="2"/>
</dbReference>
<keyword evidence="3" id="KW-0963">Cytoplasm</keyword>
<keyword evidence="5" id="KW-0009">Actin-binding</keyword>
<reference evidence="10" key="1">
    <citation type="submission" date="2025-08" db="UniProtKB">
        <authorList>
            <consortium name="RefSeq"/>
        </authorList>
    </citation>
    <scope>IDENTIFICATION</scope>
</reference>
<dbReference type="GO" id="GO:0005737">
    <property type="term" value="C:cytoplasm"/>
    <property type="evidence" value="ECO:0007669"/>
    <property type="project" value="UniProtKB-SubCell"/>
</dbReference>
<dbReference type="Proteomes" id="UP000079169">
    <property type="component" value="Unplaced"/>
</dbReference>
<dbReference type="InterPro" id="IPR019748">
    <property type="entry name" value="FERM_central"/>
</dbReference>
<dbReference type="InterPro" id="IPR000857">
    <property type="entry name" value="MyTH4_dom"/>
</dbReference>
<dbReference type="InterPro" id="IPR019749">
    <property type="entry name" value="Band_41_domain"/>
</dbReference>
<feature type="region of interest" description="Disordered" evidence="6">
    <location>
        <begin position="862"/>
        <end position="953"/>
    </location>
</feature>
<dbReference type="PANTHER" id="PTHR22692">
    <property type="entry name" value="MYOSIN VII, XV"/>
    <property type="match status" value="1"/>
</dbReference>
<dbReference type="PANTHER" id="PTHR22692:SF26">
    <property type="entry name" value="SH3 DOMAIN-CONTAINING PROTEIN"/>
    <property type="match status" value="1"/>
</dbReference>
<feature type="region of interest" description="Disordered" evidence="6">
    <location>
        <begin position="653"/>
        <end position="697"/>
    </location>
</feature>
<feature type="compositionally biased region" description="Polar residues" evidence="6">
    <location>
        <begin position="879"/>
        <end position="888"/>
    </location>
</feature>